<reference evidence="7 8" key="1">
    <citation type="submission" date="2018-12" db="EMBL/GenBank/DDBJ databases">
        <title>Vibrio sp. isolated from China Sea.</title>
        <authorList>
            <person name="Li Y."/>
        </authorList>
    </citation>
    <scope>NUCLEOTIDE SEQUENCE [LARGE SCALE GENOMIC DNA]</scope>
    <source>
        <strain evidence="7 8">BEI207</strain>
    </source>
</reference>
<evidence type="ECO:0000256" key="1">
    <source>
        <dbReference type="ARBA" id="ARBA00004651"/>
    </source>
</evidence>
<dbReference type="AlphaFoldDB" id="A0A432D103"/>
<dbReference type="PANTHER" id="PTHR30086">
    <property type="entry name" value="ARGININE EXPORTER PROTEIN ARGO"/>
    <property type="match status" value="1"/>
</dbReference>
<dbReference type="InterPro" id="IPR001123">
    <property type="entry name" value="LeuE-type"/>
</dbReference>
<proteinExistence type="predicted"/>
<comment type="caution">
    <text evidence="7">The sequence shown here is derived from an EMBL/GenBank/DDBJ whole genome shotgun (WGS) entry which is preliminary data.</text>
</comment>
<gene>
    <name evidence="7" type="ORF">EJ063_02210</name>
</gene>
<name>A0A432D103_9VIBR</name>
<dbReference type="GO" id="GO:0005886">
    <property type="term" value="C:plasma membrane"/>
    <property type="evidence" value="ECO:0007669"/>
    <property type="project" value="UniProtKB-SubCell"/>
</dbReference>
<sequence>MDSVFVAMVIFAFVGAVTPGPVNLIATSTAAQFGKSTAAQHVLGASIAYALVVFITGNTLNSLVEWLPRVELAMQFVGSVFLCYLAFKIYSAPFGQLEVESDRHSSWMSGALVQLLNPKAWLVAMSGVSLYVIGQSEQHVWLWMYTLVSLIACLLGVGLWALVGSLFTEQLREPRKQRFFNRTMATILLASVLMIWV</sequence>
<feature type="transmembrane region" description="Helical" evidence="6">
    <location>
        <begin position="111"/>
        <end position="134"/>
    </location>
</feature>
<dbReference type="GO" id="GO:0033228">
    <property type="term" value="P:cysteine export across plasma membrane"/>
    <property type="evidence" value="ECO:0007669"/>
    <property type="project" value="TreeGrafter"/>
</dbReference>
<dbReference type="Pfam" id="PF01810">
    <property type="entry name" value="LysE"/>
    <property type="match status" value="1"/>
</dbReference>
<keyword evidence="3 6" id="KW-0812">Transmembrane</keyword>
<feature type="transmembrane region" description="Helical" evidence="6">
    <location>
        <begin position="140"/>
        <end position="167"/>
    </location>
</feature>
<protein>
    <submittedName>
        <fullName evidence="7">LysE family translocator</fullName>
    </submittedName>
</protein>
<dbReference type="RefSeq" id="WP_126572374.1">
    <property type="nucleotide sequence ID" value="NZ_RXZH01000001.1"/>
</dbReference>
<evidence type="ECO:0000256" key="3">
    <source>
        <dbReference type="ARBA" id="ARBA00022692"/>
    </source>
</evidence>
<accession>A0A432D103</accession>
<evidence type="ECO:0000256" key="5">
    <source>
        <dbReference type="ARBA" id="ARBA00023136"/>
    </source>
</evidence>
<evidence type="ECO:0000256" key="6">
    <source>
        <dbReference type="SAM" id="Phobius"/>
    </source>
</evidence>
<keyword evidence="4 6" id="KW-1133">Transmembrane helix</keyword>
<dbReference type="GO" id="GO:0015171">
    <property type="term" value="F:amino acid transmembrane transporter activity"/>
    <property type="evidence" value="ECO:0007669"/>
    <property type="project" value="TreeGrafter"/>
</dbReference>
<dbReference type="OrthoDB" id="9812084at2"/>
<comment type="subcellular location">
    <subcellularLocation>
        <location evidence="1">Cell membrane</location>
        <topology evidence="1">Multi-pass membrane protein</topology>
    </subcellularLocation>
</comment>
<evidence type="ECO:0000256" key="4">
    <source>
        <dbReference type="ARBA" id="ARBA00022989"/>
    </source>
</evidence>
<dbReference type="Proteomes" id="UP000268973">
    <property type="component" value="Unassembled WGS sequence"/>
</dbReference>
<feature type="transmembrane region" description="Helical" evidence="6">
    <location>
        <begin position="38"/>
        <end position="60"/>
    </location>
</feature>
<dbReference type="PANTHER" id="PTHR30086:SF20">
    <property type="entry name" value="ARGININE EXPORTER PROTEIN ARGO-RELATED"/>
    <property type="match status" value="1"/>
</dbReference>
<feature type="transmembrane region" description="Helical" evidence="6">
    <location>
        <begin position="179"/>
        <end position="196"/>
    </location>
</feature>
<organism evidence="7 8">
    <name type="scientific">Vibrio aquaticus</name>
    <dbReference type="NCBI Taxonomy" id="2496559"/>
    <lineage>
        <taxon>Bacteria</taxon>
        <taxon>Pseudomonadati</taxon>
        <taxon>Pseudomonadota</taxon>
        <taxon>Gammaproteobacteria</taxon>
        <taxon>Vibrionales</taxon>
        <taxon>Vibrionaceae</taxon>
        <taxon>Vibrio</taxon>
    </lineage>
</organism>
<evidence type="ECO:0000313" key="7">
    <source>
        <dbReference type="EMBL" id="RTZ17622.1"/>
    </source>
</evidence>
<keyword evidence="8" id="KW-1185">Reference proteome</keyword>
<dbReference type="EMBL" id="RXZH01000001">
    <property type="protein sequence ID" value="RTZ17622.1"/>
    <property type="molecule type" value="Genomic_DNA"/>
</dbReference>
<keyword evidence="5 6" id="KW-0472">Membrane</keyword>
<feature type="transmembrane region" description="Helical" evidence="6">
    <location>
        <begin position="72"/>
        <end position="90"/>
    </location>
</feature>
<evidence type="ECO:0000256" key="2">
    <source>
        <dbReference type="ARBA" id="ARBA00022475"/>
    </source>
</evidence>
<evidence type="ECO:0000313" key="8">
    <source>
        <dbReference type="Proteomes" id="UP000268973"/>
    </source>
</evidence>
<keyword evidence="2" id="KW-1003">Cell membrane</keyword>
<feature type="transmembrane region" description="Helical" evidence="6">
    <location>
        <begin position="6"/>
        <end position="26"/>
    </location>
</feature>